<dbReference type="KEGG" id="xla:108698807"/>
<sequence length="291" mass="32726">MKDVNGIGIKVNGTYKIPEPFSSGEDDSCLVRNLARSEDLYKDYDTHKVLPELSGTWGDFESFNECPPESERFYYEEEEMHGSSRHHLAECHMATSKETEFHTDWDAHTPTPENSNAFEEVFRLSFPDIPVEQCTDEMKTLQNPLDSLNGDIGVGDLINMQFRADSHSLGSQNHSPATAHRFDWKNSQGCRNLLLLLGVDSSETGSVDDNQAMDDSISTDNELLSGNEPLNPNGSKALIQTKLYVAPDSRQGSIFSYQFFVKTTATDTALPFLTVSEKKSFFNTNHLRFNF</sequence>
<feature type="domain" description="Aftiphilin clathrin-binding box" evidence="1">
    <location>
        <begin position="172"/>
        <end position="242"/>
    </location>
</feature>
<dbReference type="PaxDb" id="8355-A0A1L8FA53"/>
<accession>A0A1L8FA53</accession>
<dbReference type="STRING" id="8355.A0A1L8FA53"/>
<evidence type="ECO:0000313" key="3">
    <source>
        <dbReference type="RefSeq" id="XP_018086115.1"/>
    </source>
</evidence>
<evidence type="ECO:0000313" key="2">
    <source>
        <dbReference type="Proteomes" id="UP000186698"/>
    </source>
</evidence>
<dbReference type="Bgee" id="108698807">
    <property type="expression patterns" value="Expressed in egg cell and 17 other cell types or tissues"/>
</dbReference>
<dbReference type="RefSeq" id="XP_041429030.1">
    <property type="nucleotide sequence ID" value="XM_041573096.1"/>
</dbReference>
<evidence type="ECO:0000259" key="1">
    <source>
        <dbReference type="Pfam" id="PF15045"/>
    </source>
</evidence>
<dbReference type="InterPro" id="IPR029205">
    <property type="entry name" value="Clathrin-bd"/>
</dbReference>
<dbReference type="Xenbase" id="XB-GENE-17333360">
    <property type="gene designation" value="clba1.L"/>
</dbReference>
<proteinExistence type="predicted"/>
<reference evidence="3" key="1">
    <citation type="submission" date="2022-04" db="UniProtKB">
        <authorList>
            <consortium name="RefSeq"/>
        </authorList>
    </citation>
    <scope>IDENTIFICATION</scope>
    <source>
        <strain evidence="3 4">J_2021</strain>
        <tissue evidence="3 4">Erythrocytes</tissue>
    </source>
</reference>
<dbReference type="AGR" id="Xenbase:XB-GENE-17333360"/>
<dbReference type="RefSeq" id="XP_018086115.1">
    <property type="nucleotide sequence ID" value="XM_018230626.2"/>
</dbReference>
<dbReference type="GeneID" id="108698807"/>
<dbReference type="Pfam" id="PF15045">
    <property type="entry name" value="Clathrin_bdg"/>
    <property type="match status" value="1"/>
</dbReference>
<gene>
    <name evidence="3 4 5" type="primary">clba1.L</name>
</gene>
<dbReference type="CTD" id="108698807"/>
<dbReference type="OMA" id="CHMATSK"/>
<keyword evidence="2" id="KW-1185">Reference proteome</keyword>
<protein>
    <submittedName>
        <fullName evidence="3">Uncharacterized protein CLBA1</fullName>
    </submittedName>
</protein>
<dbReference type="AlphaFoldDB" id="A0A1L8FA53"/>
<dbReference type="OrthoDB" id="9894316at2759"/>
<dbReference type="Proteomes" id="UP000186698">
    <property type="component" value="Chromosome 8L"/>
</dbReference>
<organism evidence="3">
    <name type="scientific">Xenopus laevis</name>
    <name type="common">African clawed frog</name>
    <dbReference type="NCBI Taxonomy" id="8355"/>
    <lineage>
        <taxon>Eukaryota</taxon>
        <taxon>Metazoa</taxon>
        <taxon>Chordata</taxon>
        <taxon>Craniata</taxon>
        <taxon>Vertebrata</taxon>
        <taxon>Euteleostomi</taxon>
        <taxon>Amphibia</taxon>
        <taxon>Batrachia</taxon>
        <taxon>Anura</taxon>
        <taxon>Pipoidea</taxon>
        <taxon>Pipidae</taxon>
        <taxon>Xenopodinae</taxon>
        <taxon>Xenopus</taxon>
        <taxon>Xenopus</taxon>
    </lineage>
</organism>
<evidence type="ECO:0000313" key="5">
    <source>
        <dbReference type="Xenbase" id="XB-GENE-17333360"/>
    </source>
</evidence>
<evidence type="ECO:0000313" key="4">
    <source>
        <dbReference type="RefSeq" id="XP_041429030.1"/>
    </source>
</evidence>
<name>A0A1L8FA53_XENLA</name>